<dbReference type="Proteomes" id="UP000195221">
    <property type="component" value="Unassembled WGS sequence"/>
</dbReference>
<evidence type="ECO:0000313" key="2">
    <source>
        <dbReference type="Proteomes" id="UP000195221"/>
    </source>
</evidence>
<reference evidence="1 2" key="1">
    <citation type="submission" date="2017-03" db="EMBL/GenBank/DDBJ databases">
        <title>Genome analysis of strain PAMC 26577.</title>
        <authorList>
            <person name="Oh H.-M."/>
            <person name="Yang J.-A."/>
        </authorList>
    </citation>
    <scope>NUCLEOTIDE SEQUENCE [LARGE SCALE GENOMIC DNA]</scope>
    <source>
        <strain evidence="1 2">PAMC 26577</strain>
    </source>
</reference>
<accession>A0A242MJD4</accession>
<sequence length="38" mass="4402">MSLQVISTFETGCRRSMTDQKPIERQLNAYCMPMTGYN</sequence>
<gene>
    <name evidence="1" type="ORF">PAMC26577_23500</name>
</gene>
<name>A0A242MJD4_CABSO</name>
<dbReference type="AlphaFoldDB" id="A0A242MJD4"/>
<organism evidence="1 2">
    <name type="scientific">Caballeronia sordidicola</name>
    <name type="common">Burkholderia sordidicola</name>
    <dbReference type="NCBI Taxonomy" id="196367"/>
    <lineage>
        <taxon>Bacteria</taxon>
        <taxon>Pseudomonadati</taxon>
        <taxon>Pseudomonadota</taxon>
        <taxon>Betaproteobacteria</taxon>
        <taxon>Burkholderiales</taxon>
        <taxon>Burkholderiaceae</taxon>
        <taxon>Caballeronia</taxon>
    </lineage>
</organism>
<dbReference type="EMBL" id="NBTZ01000101">
    <property type="protein sequence ID" value="OTP71419.1"/>
    <property type="molecule type" value="Genomic_DNA"/>
</dbReference>
<evidence type="ECO:0000313" key="1">
    <source>
        <dbReference type="EMBL" id="OTP71419.1"/>
    </source>
</evidence>
<proteinExistence type="predicted"/>
<comment type="caution">
    <text evidence="1">The sequence shown here is derived from an EMBL/GenBank/DDBJ whole genome shotgun (WGS) entry which is preliminary data.</text>
</comment>
<protein>
    <submittedName>
        <fullName evidence="1">Uncharacterized protein</fullName>
    </submittedName>
</protein>